<protein>
    <submittedName>
        <fullName evidence="2">Uncharacterized protein</fullName>
    </submittedName>
</protein>
<dbReference type="AlphaFoldDB" id="A0A1D1Y676"/>
<feature type="signal peptide" evidence="1">
    <location>
        <begin position="1"/>
        <end position="15"/>
    </location>
</feature>
<feature type="non-terminal residue" evidence="2">
    <location>
        <position position="1"/>
    </location>
</feature>
<dbReference type="EMBL" id="GDJX01017794">
    <property type="protein sequence ID" value="JAT50142.1"/>
    <property type="molecule type" value="Transcribed_RNA"/>
</dbReference>
<organism evidence="2">
    <name type="scientific">Anthurium amnicola</name>
    <dbReference type="NCBI Taxonomy" id="1678845"/>
    <lineage>
        <taxon>Eukaryota</taxon>
        <taxon>Viridiplantae</taxon>
        <taxon>Streptophyta</taxon>
        <taxon>Embryophyta</taxon>
        <taxon>Tracheophyta</taxon>
        <taxon>Spermatophyta</taxon>
        <taxon>Magnoliopsida</taxon>
        <taxon>Liliopsida</taxon>
        <taxon>Araceae</taxon>
        <taxon>Pothoideae</taxon>
        <taxon>Potheae</taxon>
        <taxon>Anthurium</taxon>
    </lineage>
</organism>
<proteinExistence type="predicted"/>
<sequence length="138" mass="15884">LFLLILTTLIAGVLPLVPSHYRIELAGSHYYWEETISGFIRLSHFGTCWEIIPYNKGSYIRAKSGRAVQFNGVGKRINATYGKEVGLNHRWLFYPSGHTRDVIIVPSQENDTYVNKQLEPVHAVMRPVTRWNLIPCHY</sequence>
<gene>
    <name evidence="2" type="ORF">g.124301</name>
</gene>
<accession>A0A1D1Y676</accession>
<evidence type="ECO:0000256" key="1">
    <source>
        <dbReference type="SAM" id="SignalP"/>
    </source>
</evidence>
<reference evidence="2" key="1">
    <citation type="submission" date="2015-07" db="EMBL/GenBank/DDBJ databases">
        <title>Transcriptome Assembly of Anthurium amnicola.</title>
        <authorList>
            <person name="Suzuki J."/>
        </authorList>
    </citation>
    <scope>NUCLEOTIDE SEQUENCE</scope>
</reference>
<keyword evidence="1" id="KW-0732">Signal</keyword>
<name>A0A1D1Y676_9ARAE</name>
<evidence type="ECO:0000313" key="2">
    <source>
        <dbReference type="EMBL" id="JAT50142.1"/>
    </source>
</evidence>
<feature type="chain" id="PRO_5012972438" evidence="1">
    <location>
        <begin position="16"/>
        <end position="138"/>
    </location>
</feature>